<comment type="similarity">
    <text evidence="9">Belongs to the FtsQ/DivIB family. FtsQ subfamily.</text>
</comment>
<comment type="subcellular location">
    <subcellularLocation>
        <location evidence="9">Cell inner membrane</location>
        <topology evidence="9">Single-pass type II membrane protein</topology>
    </subcellularLocation>
    <subcellularLocation>
        <location evidence="1">Membrane</location>
    </subcellularLocation>
    <text evidence="9">Localizes to the division septum.</text>
</comment>
<evidence type="ECO:0000256" key="3">
    <source>
        <dbReference type="ARBA" id="ARBA00022519"/>
    </source>
</evidence>
<keyword evidence="2 9" id="KW-1003">Cell membrane</keyword>
<keyword evidence="4 9" id="KW-0132">Cell division</keyword>
<proteinExistence type="inferred from homology"/>
<gene>
    <name evidence="9" type="primary">ftsQ</name>
    <name evidence="10" type="ORF">MCB1EB_2039</name>
</gene>
<keyword evidence="5 9" id="KW-0812">Transmembrane</keyword>
<dbReference type="Proteomes" id="UP000282597">
    <property type="component" value="Chromosome"/>
</dbReference>
<evidence type="ECO:0000256" key="4">
    <source>
        <dbReference type="ARBA" id="ARBA00022618"/>
    </source>
</evidence>
<dbReference type="KEGG" id="mcys:MCB1EB_2039"/>
<evidence type="ECO:0000256" key="1">
    <source>
        <dbReference type="ARBA" id="ARBA00004370"/>
    </source>
</evidence>
<dbReference type="GO" id="GO:0005886">
    <property type="term" value="C:plasma membrane"/>
    <property type="evidence" value="ECO:0007669"/>
    <property type="project" value="UniProtKB-SubCell"/>
</dbReference>
<keyword evidence="7 9" id="KW-0472">Membrane</keyword>
<name>A0A2Z6EXL1_9BURK</name>
<sequence>MWHNLRQLNLLANLLGACGVLILLVSLASWLNRQPVFALRALRIEGATSHFNLQGARAIMSQLRGNFFTLDLDTTRAAFESMPWVRHASVRRIWPNQLTVTLDEYTPLGTWGNDWLVSTQGERFSANLAEAGDDLPVFNGPPGSERQVVARYHDFKRWLAPLGTRVQEVTLSPRYAWSVELTNGMRIELGRELSENLHEDTLAQRCNRLVAAWQYLTQQWGTQIEYVDLRYPNGFAVRVAGLQFAPPGE</sequence>
<evidence type="ECO:0000256" key="2">
    <source>
        <dbReference type="ARBA" id="ARBA00022475"/>
    </source>
</evidence>
<keyword evidence="6 9" id="KW-1133">Transmembrane helix</keyword>
<evidence type="ECO:0000256" key="9">
    <source>
        <dbReference type="HAMAP-Rule" id="MF_00911"/>
    </source>
</evidence>
<evidence type="ECO:0000313" key="11">
    <source>
        <dbReference type="Proteomes" id="UP000282597"/>
    </source>
</evidence>
<evidence type="ECO:0000256" key="7">
    <source>
        <dbReference type="ARBA" id="ARBA00023136"/>
    </source>
</evidence>
<dbReference type="GO" id="GO:0043093">
    <property type="term" value="P:FtsZ-dependent cytokinesis"/>
    <property type="evidence" value="ECO:0007669"/>
    <property type="project" value="UniProtKB-UniRule"/>
</dbReference>
<dbReference type="InterPro" id="IPR013685">
    <property type="entry name" value="POTRA_FtsQ_type"/>
</dbReference>
<evidence type="ECO:0000256" key="8">
    <source>
        <dbReference type="ARBA" id="ARBA00023306"/>
    </source>
</evidence>
<dbReference type="Pfam" id="PF08478">
    <property type="entry name" value="POTRA_1"/>
    <property type="match status" value="1"/>
</dbReference>
<keyword evidence="11" id="KW-1185">Reference proteome</keyword>
<dbReference type="PANTHER" id="PTHR35851">
    <property type="entry name" value="CELL DIVISION PROTEIN FTSQ"/>
    <property type="match status" value="1"/>
</dbReference>
<evidence type="ECO:0000256" key="6">
    <source>
        <dbReference type="ARBA" id="ARBA00022989"/>
    </source>
</evidence>
<dbReference type="GO" id="GO:0032153">
    <property type="term" value="C:cell division site"/>
    <property type="evidence" value="ECO:0007669"/>
    <property type="project" value="UniProtKB-UniRule"/>
</dbReference>
<dbReference type="GO" id="GO:0090529">
    <property type="term" value="P:cell septum assembly"/>
    <property type="evidence" value="ECO:0007669"/>
    <property type="project" value="InterPro"/>
</dbReference>
<evidence type="ECO:0000313" key="10">
    <source>
        <dbReference type="EMBL" id="BBE10200.1"/>
    </source>
</evidence>
<dbReference type="EMBL" id="AP018150">
    <property type="protein sequence ID" value="BBE10200.1"/>
    <property type="molecule type" value="Genomic_DNA"/>
</dbReference>
<dbReference type="InterPro" id="IPR034746">
    <property type="entry name" value="POTRA"/>
</dbReference>
<reference evidence="10 11" key="1">
    <citation type="journal article" date="2018" name="Microbes Environ.">
        <title>Comparative Genomic Insights into Endofungal Lifestyles of Two Bacterial Endosymbionts, Mycoavidus cysteinexigens and Burkholderia rhizoxinica.</title>
        <authorList>
            <person name="Sharmin D."/>
            <person name="Guo Y."/>
            <person name="Nishizawa T."/>
            <person name="Ohshima S."/>
            <person name="Sato Y."/>
            <person name="Takashima Y."/>
            <person name="Narisawa K."/>
            <person name="Ohta H."/>
        </authorList>
    </citation>
    <scope>NUCLEOTIDE SEQUENCE [LARGE SCALE GENOMIC DNA]</scope>
    <source>
        <strain evidence="10 11">B1-EB</strain>
    </source>
</reference>
<evidence type="ECO:0000256" key="5">
    <source>
        <dbReference type="ARBA" id="ARBA00022692"/>
    </source>
</evidence>
<dbReference type="RefSeq" id="WP_026921484.1">
    <property type="nucleotide sequence ID" value="NZ_AP018150.1"/>
</dbReference>
<dbReference type="Gene3D" id="3.40.50.11690">
    <property type="entry name" value="Cell division protein FtsQ/DivIB"/>
    <property type="match status" value="1"/>
</dbReference>
<dbReference type="Pfam" id="PF03799">
    <property type="entry name" value="FtsQ_DivIB_C"/>
    <property type="match status" value="1"/>
</dbReference>
<dbReference type="PANTHER" id="PTHR35851:SF1">
    <property type="entry name" value="CELL DIVISION PROTEIN FTSQ"/>
    <property type="match status" value="1"/>
</dbReference>
<dbReference type="InterPro" id="IPR005548">
    <property type="entry name" value="Cell_div_FtsQ/DivIB_C"/>
</dbReference>
<dbReference type="InterPro" id="IPR026579">
    <property type="entry name" value="FtsQ"/>
</dbReference>
<dbReference type="InterPro" id="IPR045335">
    <property type="entry name" value="FtsQ_C_sf"/>
</dbReference>
<dbReference type="HAMAP" id="MF_00911">
    <property type="entry name" value="FtsQ_subfam"/>
    <property type="match status" value="1"/>
</dbReference>
<keyword evidence="8 9" id="KW-0131">Cell cycle</keyword>
<organism evidence="10 11">
    <name type="scientific">Mycoavidus cysteinexigens</name>
    <dbReference type="NCBI Taxonomy" id="1553431"/>
    <lineage>
        <taxon>Bacteria</taxon>
        <taxon>Pseudomonadati</taxon>
        <taxon>Pseudomonadota</taxon>
        <taxon>Betaproteobacteria</taxon>
        <taxon>Burkholderiales</taxon>
        <taxon>Burkholderiaceae</taxon>
        <taxon>Mycoavidus</taxon>
    </lineage>
</organism>
<comment type="function">
    <text evidence="9">Essential cell division protein. May link together the upstream cell division proteins, which are predominantly cytoplasmic, with the downstream cell division proteins, which are predominantly periplasmic. May control correct divisome assembly.</text>
</comment>
<dbReference type="AlphaFoldDB" id="A0A2Z6EXL1"/>
<accession>A0A2Z6EXL1</accession>
<comment type="subunit">
    <text evidence="9">Part of a complex composed of FtsB, FtsL and FtsQ.</text>
</comment>
<keyword evidence="3 9" id="KW-0997">Cell inner membrane</keyword>
<dbReference type="PROSITE" id="PS51257">
    <property type="entry name" value="PROKAR_LIPOPROTEIN"/>
    <property type="match status" value="1"/>
</dbReference>
<feature type="transmembrane region" description="Helical" evidence="9">
    <location>
        <begin position="12"/>
        <end position="31"/>
    </location>
</feature>
<dbReference type="Gene3D" id="3.10.20.310">
    <property type="entry name" value="membrane protein fhac"/>
    <property type="match status" value="1"/>
</dbReference>
<protein>
    <recommendedName>
        <fullName evidence="9">Cell division protein FtsQ</fullName>
    </recommendedName>
</protein>
<dbReference type="PROSITE" id="PS51779">
    <property type="entry name" value="POTRA"/>
    <property type="match status" value="1"/>
</dbReference>